<gene>
    <name evidence="1" type="ORF">Poly41_71480</name>
</gene>
<dbReference type="Proteomes" id="UP000319143">
    <property type="component" value="Unassembled WGS sequence"/>
</dbReference>
<evidence type="ECO:0000313" key="2">
    <source>
        <dbReference type="Proteomes" id="UP000319143"/>
    </source>
</evidence>
<reference evidence="1 2" key="1">
    <citation type="submission" date="2019-02" db="EMBL/GenBank/DDBJ databases">
        <title>Deep-cultivation of Planctomycetes and their phenomic and genomic characterization uncovers novel biology.</title>
        <authorList>
            <person name="Wiegand S."/>
            <person name="Jogler M."/>
            <person name="Boedeker C."/>
            <person name="Pinto D."/>
            <person name="Vollmers J."/>
            <person name="Rivas-Marin E."/>
            <person name="Kohn T."/>
            <person name="Peeters S.H."/>
            <person name="Heuer A."/>
            <person name="Rast P."/>
            <person name="Oberbeckmann S."/>
            <person name="Bunk B."/>
            <person name="Jeske O."/>
            <person name="Meyerdierks A."/>
            <person name="Storesund J.E."/>
            <person name="Kallscheuer N."/>
            <person name="Luecker S."/>
            <person name="Lage O.M."/>
            <person name="Pohl T."/>
            <person name="Merkel B.J."/>
            <person name="Hornburger P."/>
            <person name="Mueller R.-W."/>
            <person name="Bruemmer F."/>
            <person name="Labrenz M."/>
            <person name="Spormann A.M."/>
            <person name="Op Den Camp H."/>
            <person name="Overmann J."/>
            <person name="Amann R."/>
            <person name="Jetten M.S.M."/>
            <person name="Mascher T."/>
            <person name="Medema M.H."/>
            <person name="Devos D.P."/>
            <person name="Kaster A.-K."/>
            <person name="Ovreas L."/>
            <person name="Rohde M."/>
            <person name="Galperin M.Y."/>
            <person name="Jogler C."/>
        </authorList>
    </citation>
    <scope>NUCLEOTIDE SEQUENCE [LARGE SCALE GENOMIC DNA]</scope>
    <source>
        <strain evidence="1 2">Poly41</strain>
    </source>
</reference>
<evidence type="ECO:0000313" key="1">
    <source>
        <dbReference type="EMBL" id="TWU21861.1"/>
    </source>
</evidence>
<sequence>MHTRIDQEQTVETAFSMVLSALARTVRKVRAGKAGDSDIERLSQVLETLPLPFDEYTFA</sequence>
<comment type="caution">
    <text evidence="1">The sequence shown here is derived from an EMBL/GenBank/DDBJ whole genome shotgun (WGS) entry which is preliminary data.</text>
</comment>
<accession>A0A5C6CEK8</accession>
<organism evidence="1 2">
    <name type="scientific">Novipirellula artificiosorum</name>
    <dbReference type="NCBI Taxonomy" id="2528016"/>
    <lineage>
        <taxon>Bacteria</taxon>
        <taxon>Pseudomonadati</taxon>
        <taxon>Planctomycetota</taxon>
        <taxon>Planctomycetia</taxon>
        <taxon>Pirellulales</taxon>
        <taxon>Pirellulaceae</taxon>
        <taxon>Novipirellula</taxon>
    </lineage>
</organism>
<keyword evidence="2" id="KW-1185">Reference proteome</keyword>
<dbReference type="AlphaFoldDB" id="A0A5C6CEK8"/>
<name>A0A5C6CEK8_9BACT</name>
<dbReference type="EMBL" id="SJPV01000051">
    <property type="protein sequence ID" value="TWU21861.1"/>
    <property type="molecule type" value="Genomic_DNA"/>
</dbReference>
<protein>
    <submittedName>
        <fullName evidence="1">Uncharacterized protein</fullName>
    </submittedName>
</protein>
<proteinExistence type="predicted"/>